<dbReference type="eggNOG" id="COG3654">
    <property type="taxonomic scope" value="Bacteria"/>
</dbReference>
<dbReference type="InterPro" id="IPR053737">
    <property type="entry name" value="Type_II_TA_Toxin"/>
</dbReference>
<dbReference type="OrthoDB" id="9802752at2"/>
<dbReference type="Pfam" id="PF02661">
    <property type="entry name" value="Fic"/>
    <property type="match status" value="1"/>
</dbReference>
<dbReference type="InterPro" id="IPR036597">
    <property type="entry name" value="Fido-like_dom_sf"/>
</dbReference>
<keyword evidence="3" id="KW-1185">Reference proteome</keyword>
<dbReference type="InterPro" id="IPR003812">
    <property type="entry name" value="Fido"/>
</dbReference>
<dbReference type="PIRSF" id="PIRSF018297">
    <property type="entry name" value="Doc"/>
    <property type="match status" value="1"/>
</dbReference>
<dbReference type="GO" id="GO:0016301">
    <property type="term" value="F:kinase activity"/>
    <property type="evidence" value="ECO:0007669"/>
    <property type="project" value="InterPro"/>
</dbReference>
<dbReference type="SUPFAM" id="SSF140931">
    <property type="entry name" value="Fic-like"/>
    <property type="match status" value="1"/>
</dbReference>
<organism evidence="2 3">
    <name type="scientific">Polaromonas naphthalenivorans (strain CJ2)</name>
    <dbReference type="NCBI Taxonomy" id="365044"/>
    <lineage>
        <taxon>Bacteria</taxon>
        <taxon>Pseudomonadati</taxon>
        <taxon>Pseudomonadota</taxon>
        <taxon>Betaproteobacteria</taxon>
        <taxon>Burkholderiales</taxon>
        <taxon>Comamonadaceae</taxon>
        <taxon>Polaromonas</taxon>
    </lineage>
</organism>
<dbReference type="STRING" id="365044.Pnap_2223"/>
<dbReference type="EMBL" id="CP000529">
    <property type="protein sequence ID" value="ABM37531.1"/>
    <property type="molecule type" value="Genomic_DNA"/>
</dbReference>
<dbReference type="InterPro" id="IPR006440">
    <property type="entry name" value="Doc"/>
</dbReference>
<protein>
    <submittedName>
        <fullName evidence="2">Death-on-curing family protein</fullName>
    </submittedName>
</protein>
<dbReference type="NCBIfam" id="TIGR01550">
    <property type="entry name" value="DOC_P1"/>
    <property type="match status" value="1"/>
</dbReference>
<dbReference type="PANTHER" id="PTHR39426">
    <property type="entry name" value="HOMOLOGY TO DEATH-ON-CURING PROTEIN OF PHAGE P1"/>
    <property type="match status" value="1"/>
</dbReference>
<evidence type="ECO:0000259" key="1">
    <source>
        <dbReference type="PROSITE" id="PS51459"/>
    </source>
</evidence>
<evidence type="ECO:0000313" key="3">
    <source>
        <dbReference type="Proteomes" id="UP000000644"/>
    </source>
</evidence>
<feature type="domain" description="Fido" evidence="1">
    <location>
        <begin position="6"/>
        <end position="126"/>
    </location>
</feature>
<dbReference type="PANTHER" id="PTHR39426:SF1">
    <property type="entry name" value="HOMOLOGY TO DEATH-ON-CURING PROTEIN OF PHAGE P1"/>
    <property type="match status" value="1"/>
</dbReference>
<name>A1VPF3_POLNA</name>
<sequence length="134" mass="14265">MTWRWVSKSSLLLLHGESLAEHGGATGLRNEGLLDSALGRPLNLLAYASQDEAPDFAALAASYTVGLAKNHPFVDGNKRAAFLATGLFLYLNGYRLNASQADATLTMFAVASGEITENEFAAWLRAHAAAARQG</sequence>
<dbReference type="KEGG" id="pna:Pnap_2223"/>
<gene>
    <name evidence="2" type="ordered locus">Pnap_2223</name>
</gene>
<evidence type="ECO:0000313" key="2">
    <source>
        <dbReference type="EMBL" id="ABM37531.1"/>
    </source>
</evidence>
<proteinExistence type="predicted"/>
<dbReference type="HOGENOM" id="CLU_115697_4_0_4"/>
<dbReference type="AlphaFoldDB" id="A1VPF3"/>
<reference evidence="3" key="1">
    <citation type="journal article" date="2009" name="Environ. Microbiol.">
        <title>The genome of Polaromonas naphthalenivorans strain CJ2, isolated from coal tar-contaminated sediment, reveals physiological and metabolic versatility and evolution through extensive horizontal gene transfer.</title>
        <authorList>
            <person name="Yagi J.M."/>
            <person name="Sims D."/>
            <person name="Brettin T."/>
            <person name="Bruce D."/>
            <person name="Madsen E.L."/>
        </authorList>
    </citation>
    <scope>NUCLEOTIDE SEQUENCE [LARGE SCALE GENOMIC DNA]</scope>
    <source>
        <strain evidence="3">CJ2</strain>
    </source>
</reference>
<dbReference type="Proteomes" id="UP000000644">
    <property type="component" value="Chromosome"/>
</dbReference>
<dbReference type="Gene3D" id="1.20.120.1870">
    <property type="entry name" value="Fic/DOC protein, Fido domain"/>
    <property type="match status" value="1"/>
</dbReference>
<accession>A1VPF3</accession>
<dbReference type="PROSITE" id="PS51459">
    <property type="entry name" value="FIDO"/>
    <property type="match status" value="1"/>
</dbReference>
<dbReference type="RefSeq" id="WP_011801609.1">
    <property type="nucleotide sequence ID" value="NC_008781.1"/>
</dbReference>